<dbReference type="GeneID" id="26304546"/>
<dbReference type="AlphaFoldDB" id="A0A081CFV5"/>
<accession>A0A081CFV5</accession>
<reference evidence="2" key="1">
    <citation type="journal article" date="2014" name="Genome Announc.">
        <title>Draft Genome Sequence of the Yeast Pseudozyma antarctica Type Strain JCM10317, a Producer of the Glycolipid Biosurfactants, Mannosylerythritol Lipids.</title>
        <authorList>
            <person name="Saika A."/>
            <person name="Koike H."/>
            <person name="Hori T."/>
            <person name="Fukuoka T."/>
            <person name="Sato S."/>
            <person name="Habe H."/>
            <person name="Kitamoto D."/>
            <person name="Morita T."/>
        </authorList>
    </citation>
    <scope>NUCLEOTIDE SEQUENCE [LARGE SCALE GENOMIC DNA]</scope>
    <source>
        <strain evidence="2">JCM 10317</strain>
    </source>
</reference>
<dbReference type="OrthoDB" id="2556338at2759"/>
<evidence type="ECO:0000313" key="2">
    <source>
        <dbReference type="Proteomes" id="UP000053758"/>
    </source>
</evidence>
<organism evidence="1 2">
    <name type="scientific">Pseudozyma antarctica</name>
    <name type="common">Yeast</name>
    <name type="synonym">Candida antarctica</name>
    <dbReference type="NCBI Taxonomy" id="84753"/>
    <lineage>
        <taxon>Eukaryota</taxon>
        <taxon>Fungi</taxon>
        <taxon>Dikarya</taxon>
        <taxon>Basidiomycota</taxon>
        <taxon>Ustilaginomycotina</taxon>
        <taxon>Ustilaginomycetes</taxon>
        <taxon>Ustilaginales</taxon>
        <taxon>Ustilaginaceae</taxon>
        <taxon>Moesziomyces</taxon>
    </lineage>
</organism>
<dbReference type="EMBL" id="DF830076">
    <property type="protein sequence ID" value="GAK65551.1"/>
    <property type="molecule type" value="Genomic_DNA"/>
</dbReference>
<sequence>MDVFGDSDLSDISAPPTPGPASTPRAVSPEPGPEPEAAQPPTPDAADDAPKPAGRSAARRRSSARVTETAAETPSKPSSSRKPKASTKASESADPADGTQAPATGTPSLNRKGSTRNRKAPAKLRSPSPLADQADKPSPAGRGKKKADVGPGTPKSGIKVKLSVKRSSADGRATGDSGSSSASTPQPTASASGTKVTIKALGKNRFADDLRDLADDDEEAPAGSASAEDAAPGDKPMPDAEAADGDGLGGARRRSTGKRGRDYRNKPTGRRRAVVADDEEDDEEGAGRGAEEAPQRKRAKLGDSAADGGRADARPARNTRNTIDYSDDDDEDEEMVDAASEEDDLELDAAAAADSEDDFEQDGASNRRGAAKSKTARGAKPGGRKSTAGASGSAAKATSASGAKKAGAAAASAAANKGMSAEARMRASIDAAKDKSLKPPGASVGTKLNPQANAFRPSGAVKSGTSTPTGAAGAAAPKRSASTGKPAFGKSMSGWDQLFGGISGLSSSAATPPKATPTKPGAPSKPATPTAGVSGSGIRQDPVLEAASPADVQRLKNQATQQYLCTDECFDLLAHADIMTAFERSIGIEDRKLAARLRPCVYRAGQALLPKLQATQPTQSASQT</sequence>
<protein>
    <submittedName>
        <fullName evidence="1">Uncharacterized protein</fullName>
    </submittedName>
</protein>
<dbReference type="RefSeq" id="XP_014656214.1">
    <property type="nucleotide sequence ID" value="XM_014800728.1"/>
</dbReference>
<dbReference type="HOGENOM" id="CLU_449902_0_0_1"/>
<name>A0A081CFV5_PSEA2</name>
<proteinExistence type="predicted"/>
<keyword evidence="2" id="KW-1185">Reference proteome</keyword>
<evidence type="ECO:0000313" key="1">
    <source>
        <dbReference type="EMBL" id="GAK65551.1"/>
    </source>
</evidence>
<dbReference type="Proteomes" id="UP000053758">
    <property type="component" value="Unassembled WGS sequence"/>
</dbReference>
<gene>
    <name evidence="1" type="ORF">PAN0_009c3768</name>
</gene>